<feature type="transmembrane region" description="Helical" evidence="1">
    <location>
        <begin position="63"/>
        <end position="81"/>
    </location>
</feature>
<keyword evidence="3" id="KW-1185">Reference proteome</keyword>
<feature type="transmembrane region" description="Helical" evidence="1">
    <location>
        <begin position="118"/>
        <end position="140"/>
    </location>
</feature>
<organism evidence="2 3">
    <name type="scientific">Dactylosporangium darangshiense</name>
    <dbReference type="NCBI Taxonomy" id="579108"/>
    <lineage>
        <taxon>Bacteria</taxon>
        <taxon>Bacillati</taxon>
        <taxon>Actinomycetota</taxon>
        <taxon>Actinomycetes</taxon>
        <taxon>Micromonosporales</taxon>
        <taxon>Micromonosporaceae</taxon>
        <taxon>Dactylosporangium</taxon>
    </lineage>
</organism>
<comment type="caution">
    <text evidence="2">The sequence shown here is derived from an EMBL/GenBank/DDBJ whole genome shotgun (WGS) entry which is preliminary data.</text>
</comment>
<feature type="transmembrane region" description="Helical" evidence="1">
    <location>
        <begin position="87"/>
        <end position="106"/>
    </location>
</feature>
<sequence length="248" mass="26016">MSAPEIIIALYPPAVRDRWGAEIGREVAERGVRTWADAVAGAVRLWLRPSDWPETAAGQTRRVLAVTLFTVTAAAMLLLRAAEPTPYPHATVLWLTPLAVGALLAAPLPPLTRRALRVIGATTVRTMTVPAVLVAAMFALANSGLVEHPTGALRVAMVAYYWSTLAYVALRACTLIARVLPVCVVPSTRRLRGALLLVGAGQALAAGQGALVAVRTVTGVGGLCVTAALALLATLTLRTGQNLHRSVT</sequence>
<evidence type="ECO:0000313" key="3">
    <source>
        <dbReference type="Proteomes" id="UP001500620"/>
    </source>
</evidence>
<feature type="transmembrane region" description="Helical" evidence="1">
    <location>
        <begin position="220"/>
        <end position="237"/>
    </location>
</feature>
<evidence type="ECO:0000256" key="1">
    <source>
        <dbReference type="SAM" id="Phobius"/>
    </source>
</evidence>
<reference evidence="3" key="1">
    <citation type="journal article" date="2019" name="Int. J. Syst. Evol. Microbiol.">
        <title>The Global Catalogue of Microorganisms (GCM) 10K type strain sequencing project: providing services to taxonomists for standard genome sequencing and annotation.</title>
        <authorList>
            <consortium name="The Broad Institute Genomics Platform"/>
            <consortium name="The Broad Institute Genome Sequencing Center for Infectious Disease"/>
            <person name="Wu L."/>
            <person name="Ma J."/>
        </authorList>
    </citation>
    <scope>NUCLEOTIDE SEQUENCE [LARGE SCALE GENOMIC DNA]</scope>
    <source>
        <strain evidence="3">JCM 17441</strain>
    </source>
</reference>
<feature type="transmembrane region" description="Helical" evidence="1">
    <location>
        <begin position="160"/>
        <end position="181"/>
    </location>
</feature>
<dbReference type="EMBL" id="BAABAT010000002">
    <property type="protein sequence ID" value="GAA4244511.1"/>
    <property type="molecule type" value="Genomic_DNA"/>
</dbReference>
<evidence type="ECO:0008006" key="4">
    <source>
        <dbReference type="Google" id="ProtNLM"/>
    </source>
</evidence>
<gene>
    <name evidence="2" type="ORF">GCM10022255_007850</name>
</gene>
<proteinExistence type="predicted"/>
<name>A0ABP8CXA1_9ACTN</name>
<keyword evidence="1" id="KW-1133">Transmembrane helix</keyword>
<dbReference type="Proteomes" id="UP001500620">
    <property type="component" value="Unassembled WGS sequence"/>
</dbReference>
<keyword evidence="1" id="KW-0812">Transmembrane</keyword>
<keyword evidence="1" id="KW-0472">Membrane</keyword>
<feature type="transmembrane region" description="Helical" evidence="1">
    <location>
        <begin position="193"/>
        <end position="214"/>
    </location>
</feature>
<protein>
    <recommendedName>
        <fullName evidence="4">Integral membrane protein</fullName>
    </recommendedName>
</protein>
<evidence type="ECO:0000313" key="2">
    <source>
        <dbReference type="EMBL" id="GAA4244511.1"/>
    </source>
</evidence>
<dbReference type="RefSeq" id="WP_345121286.1">
    <property type="nucleotide sequence ID" value="NZ_BAABAT010000002.1"/>
</dbReference>
<accession>A0ABP8CXA1</accession>